<keyword evidence="2" id="KW-1185">Reference proteome</keyword>
<evidence type="ECO:0000313" key="2">
    <source>
        <dbReference type="Proteomes" id="UP001054945"/>
    </source>
</evidence>
<proteinExistence type="predicted"/>
<protein>
    <submittedName>
        <fullName evidence="1">Uncharacterized protein</fullName>
    </submittedName>
</protein>
<dbReference type="EMBL" id="BPLR01011064">
    <property type="protein sequence ID" value="GIY43939.1"/>
    <property type="molecule type" value="Genomic_DNA"/>
</dbReference>
<name>A0AAV4TCM3_CAEEX</name>
<evidence type="ECO:0000313" key="1">
    <source>
        <dbReference type="EMBL" id="GIY43939.1"/>
    </source>
</evidence>
<organism evidence="1 2">
    <name type="scientific">Caerostris extrusa</name>
    <name type="common">Bark spider</name>
    <name type="synonym">Caerostris bankana</name>
    <dbReference type="NCBI Taxonomy" id="172846"/>
    <lineage>
        <taxon>Eukaryota</taxon>
        <taxon>Metazoa</taxon>
        <taxon>Ecdysozoa</taxon>
        <taxon>Arthropoda</taxon>
        <taxon>Chelicerata</taxon>
        <taxon>Arachnida</taxon>
        <taxon>Araneae</taxon>
        <taxon>Araneomorphae</taxon>
        <taxon>Entelegynae</taxon>
        <taxon>Araneoidea</taxon>
        <taxon>Araneidae</taxon>
        <taxon>Caerostris</taxon>
    </lineage>
</organism>
<gene>
    <name evidence="1" type="ORF">CEXT_555931</name>
</gene>
<comment type="caution">
    <text evidence="1">The sequence shown here is derived from an EMBL/GenBank/DDBJ whole genome shotgun (WGS) entry which is preliminary data.</text>
</comment>
<reference evidence="1 2" key="1">
    <citation type="submission" date="2021-06" db="EMBL/GenBank/DDBJ databases">
        <title>Caerostris extrusa draft genome.</title>
        <authorList>
            <person name="Kono N."/>
            <person name="Arakawa K."/>
        </authorList>
    </citation>
    <scope>NUCLEOTIDE SEQUENCE [LARGE SCALE GENOMIC DNA]</scope>
</reference>
<sequence length="104" mass="11753">MHPVSPPVTKKNPSTRETGPSVFFNALNKYRLQARWVGGGCDTWANLGFQIRCSMWQVLIWFAHSVFLCRFKPRPGLQFLAEIPDHSTNIATLVSADHSGLKRL</sequence>
<dbReference type="Proteomes" id="UP001054945">
    <property type="component" value="Unassembled WGS sequence"/>
</dbReference>
<dbReference type="AlphaFoldDB" id="A0AAV4TCM3"/>
<accession>A0AAV4TCM3</accession>